<dbReference type="PROSITE" id="PS51186">
    <property type="entry name" value="GNAT"/>
    <property type="match status" value="1"/>
</dbReference>
<dbReference type="Proteomes" id="UP000177273">
    <property type="component" value="Unassembled WGS sequence"/>
</dbReference>
<dbReference type="Pfam" id="PF00583">
    <property type="entry name" value="Acetyltransf_1"/>
    <property type="match status" value="1"/>
</dbReference>
<dbReference type="CDD" id="cd04301">
    <property type="entry name" value="NAT_SF"/>
    <property type="match status" value="1"/>
</dbReference>
<dbReference type="OrthoDB" id="9797178at2"/>
<evidence type="ECO:0000313" key="2">
    <source>
        <dbReference type="EMBL" id="OFI46877.1"/>
    </source>
</evidence>
<gene>
    <name evidence="2" type="ORF">BG262_03540</name>
</gene>
<name>A0A9Q5JGC1_9LACT</name>
<dbReference type="AlphaFoldDB" id="A0A9Q5JGC1"/>
<feature type="domain" description="N-acetyltransferase" evidence="1">
    <location>
        <begin position="4"/>
        <end position="160"/>
    </location>
</feature>
<reference evidence="3" key="1">
    <citation type="submission" date="2016-09" db="EMBL/GenBank/DDBJ databases">
        <title>Draft genome sequence of a novel species of the family Streptococcaceae isolated from flowers.</title>
        <authorList>
            <person name="Chuah L.-O."/>
            <person name="Yap K.-P."/>
            <person name="Thong K.L."/>
            <person name="Liong M.T."/>
            <person name="Ahmad R."/>
            <person name="Rusul G."/>
        </authorList>
    </citation>
    <scope>NUCLEOTIDE SEQUENCE [LARGE SCALE GENOMIC DNA]</scope>
    <source>
        <strain evidence="3">HibF3</strain>
    </source>
</reference>
<dbReference type="EMBL" id="MKIQ01000027">
    <property type="protein sequence ID" value="OFI46877.1"/>
    <property type="molecule type" value="Genomic_DNA"/>
</dbReference>
<dbReference type="Gene3D" id="3.40.630.30">
    <property type="match status" value="1"/>
</dbReference>
<evidence type="ECO:0000259" key="1">
    <source>
        <dbReference type="PROSITE" id="PS51186"/>
    </source>
</evidence>
<dbReference type="GO" id="GO:0016747">
    <property type="term" value="F:acyltransferase activity, transferring groups other than amino-acyl groups"/>
    <property type="evidence" value="ECO:0007669"/>
    <property type="project" value="InterPro"/>
</dbReference>
<dbReference type="InterPro" id="IPR016181">
    <property type="entry name" value="Acyl_CoA_acyltransferase"/>
</dbReference>
<keyword evidence="3" id="KW-1185">Reference proteome</keyword>
<organism evidence="2 3">
    <name type="scientific">Floricoccus penangensis</name>
    <dbReference type="NCBI Taxonomy" id="1859475"/>
    <lineage>
        <taxon>Bacteria</taxon>
        <taxon>Bacillati</taxon>
        <taxon>Bacillota</taxon>
        <taxon>Bacilli</taxon>
        <taxon>Lactobacillales</taxon>
        <taxon>Streptococcaceae</taxon>
        <taxon>Floricoccus</taxon>
    </lineage>
</organism>
<dbReference type="RefSeq" id="WP_070788010.1">
    <property type="nucleotide sequence ID" value="NZ_MKIQ01000027.1"/>
</dbReference>
<sequence length="217" mass="24670">MKEIKIRQEKKEDYTTVEKITRDAFWNLYVPGCNEHLIIHNLRNHEDYIPELTFVLEVDGRIVGSIFYSKTRILDESGKEIGQAITFGPVSIAPEFHNMGLGSKLINYSIDEAKKLGYKAIIIGGYPAYYQRFGFTGTKKFGLRLEDGNYYSGIMALELVPGAFDNVSGQIQFSSALEPDENELEEFDAQFPHNEKKVMASQEKFAKAASELDTKEY</sequence>
<evidence type="ECO:0000313" key="3">
    <source>
        <dbReference type="Proteomes" id="UP000177273"/>
    </source>
</evidence>
<accession>A0A9Q5JGC1</accession>
<proteinExistence type="predicted"/>
<dbReference type="SUPFAM" id="SSF55729">
    <property type="entry name" value="Acyl-CoA N-acyltransferases (Nat)"/>
    <property type="match status" value="1"/>
</dbReference>
<comment type="caution">
    <text evidence="2">The sequence shown here is derived from an EMBL/GenBank/DDBJ whole genome shotgun (WGS) entry which is preliminary data.</text>
</comment>
<protein>
    <submittedName>
        <fullName evidence="2">GNAT family N-acetyltransferase</fullName>
    </submittedName>
</protein>
<dbReference type="InterPro" id="IPR000182">
    <property type="entry name" value="GNAT_dom"/>
</dbReference>